<dbReference type="InterPro" id="IPR014314">
    <property type="entry name" value="Succ_DH_cytb556"/>
</dbReference>
<feature type="transmembrane region" description="Helical" evidence="8">
    <location>
        <begin position="141"/>
        <end position="159"/>
    </location>
</feature>
<evidence type="ECO:0000256" key="4">
    <source>
        <dbReference type="ARBA" id="ARBA00022723"/>
    </source>
</evidence>
<dbReference type="InterPro" id="IPR034804">
    <property type="entry name" value="SQR/QFR_C/D"/>
</dbReference>
<dbReference type="PANTHER" id="PTHR10978">
    <property type="entry name" value="SUCCINATE DEHYDROGENASE CYTOCHROME B560 SUBUNIT"/>
    <property type="match status" value="1"/>
</dbReference>
<protein>
    <submittedName>
        <fullName evidence="9">Uncharacterized protein</fullName>
    </submittedName>
</protein>
<evidence type="ECO:0000256" key="6">
    <source>
        <dbReference type="ARBA" id="ARBA00023004"/>
    </source>
</evidence>
<keyword evidence="10" id="KW-1185">Reference proteome</keyword>
<keyword evidence="6" id="KW-0408">Iron</keyword>
<dbReference type="InterPro" id="IPR000701">
    <property type="entry name" value="SuccDH_FuR_B_TM-su"/>
</dbReference>
<evidence type="ECO:0000256" key="1">
    <source>
        <dbReference type="ARBA" id="ARBA00004370"/>
    </source>
</evidence>
<evidence type="ECO:0000256" key="3">
    <source>
        <dbReference type="ARBA" id="ARBA00022692"/>
    </source>
</evidence>
<dbReference type="GO" id="GO:0009055">
    <property type="term" value="F:electron transfer activity"/>
    <property type="evidence" value="ECO:0007669"/>
    <property type="project" value="InterPro"/>
</dbReference>
<dbReference type="GO" id="GO:0006099">
    <property type="term" value="P:tricarboxylic acid cycle"/>
    <property type="evidence" value="ECO:0007669"/>
    <property type="project" value="InterPro"/>
</dbReference>
<evidence type="ECO:0000256" key="2">
    <source>
        <dbReference type="ARBA" id="ARBA00022617"/>
    </source>
</evidence>
<gene>
    <name evidence="9" type="ORF">Poli38472_005657</name>
</gene>
<dbReference type="GO" id="GO:0006121">
    <property type="term" value="P:mitochondrial electron transport, succinate to ubiquinone"/>
    <property type="evidence" value="ECO:0007669"/>
    <property type="project" value="TreeGrafter"/>
</dbReference>
<dbReference type="Gene3D" id="1.20.1300.10">
    <property type="entry name" value="Fumarate reductase/succinate dehydrogenase, transmembrane subunit"/>
    <property type="match status" value="1"/>
</dbReference>
<dbReference type="Pfam" id="PF01127">
    <property type="entry name" value="Sdh_cyt"/>
    <property type="match status" value="1"/>
</dbReference>
<dbReference type="GO" id="GO:0016020">
    <property type="term" value="C:membrane"/>
    <property type="evidence" value="ECO:0007669"/>
    <property type="project" value="UniProtKB-SubCell"/>
</dbReference>
<proteinExistence type="predicted"/>
<comment type="subcellular location">
    <subcellularLocation>
        <location evidence="1">Membrane</location>
    </subcellularLocation>
</comment>
<comment type="caution">
    <text evidence="9">The sequence shown here is derived from an EMBL/GenBank/DDBJ whole genome shotgun (WGS) entry which is preliminary data.</text>
</comment>
<dbReference type="EMBL" id="SPLM01000073">
    <property type="protein sequence ID" value="TMW63039.1"/>
    <property type="molecule type" value="Genomic_DNA"/>
</dbReference>
<name>A0A8K1CGD2_PYTOL</name>
<dbReference type="Proteomes" id="UP000794436">
    <property type="component" value="Unassembled WGS sequence"/>
</dbReference>
<keyword evidence="2" id="KW-0349">Heme</keyword>
<evidence type="ECO:0000256" key="5">
    <source>
        <dbReference type="ARBA" id="ARBA00022989"/>
    </source>
</evidence>
<accession>A0A8K1CGD2</accession>
<dbReference type="GO" id="GO:0005739">
    <property type="term" value="C:mitochondrion"/>
    <property type="evidence" value="ECO:0007669"/>
    <property type="project" value="GOC"/>
</dbReference>
<organism evidence="9 10">
    <name type="scientific">Pythium oligandrum</name>
    <name type="common">Mycoparasitic fungus</name>
    <dbReference type="NCBI Taxonomy" id="41045"/>
    <lineage>
        <taxon>Eukaryota</taxon>
        <taxon>Sar</taxon>
        <taxon>Stramenopiles</taxon>
        <taxon>Oomycota</taxon>
        <taxon>Peronosporomycetes</taxon>
        <taxon>Pythiales</taxon>
        <taxon>Pythiaceae</taxon>
        <taxon>Pythium</taxon>
    </lineage>
</organism>
<dbReference type="OrthoDB" id="588261at2759"/>
<dbReference type="PANTHER" id="PTHR10978:SF5">
    <property type="entry name" value="SUCCINATE DEHYDROGENASE CYTOCHROME B560 SUBUNIT, MITOCHONDRIAL"/>
    <property type="match status" value="1"/>
</dbReference>
<keyword evidence="4" id="KW-0479">Metal-binding</keyword>
<evidence type="ECO:0000313" key="10">
    <source>
        <dbReference type="Proteomes" id="UP000794436"/>
    </source>
</evidence>
<keyword evidence="3 8" id="KW-0812">Transmembrane</keyword>
<dbReference type="AlphaFoldDB" id="A0A8K1CGD2"/>
<keyword evidence="7 8" id="KW-0472">Membrane</keyword>
<reference evidence="9" key="1">
    <citation type="submission" date="2019-03" db="EMBL/GenBank/DDBJ databases">
        <title>Long read genome sequence of the mycoparasitic Pythium oligandrum ATCC 38472 isolated from sugarbeet rhizosphere.</title>
        <authorList>
            <person name="Gaulin E."/>
        </authorList>
    </citation>
    <scope>NUCLEOTIDE SEQUENCE</scope>
    <source>
        <strain evidence="9">ATCC 38472_TT</strain>
    </source>
</reference>
<evidence type="ECO:0000256" key="8">
    <source>
        <dbReference type="SAM" id="Phobius"/>
    </source>
</evidence>
<keyword evidence="5 8" id="KW-1133">Transmembrane helix</keyword>
<dbReference type="GO" id="GO:0046872">
    <property type="term" value="F:metal ion binding"/>
    <property type="evidence" value="ECO:0007669"/>
    <property type="project" value="UniProtKB-KW"/>
</dbReference>
<dbReference type="CDD" id="cd03499">
    <property type="entry name" value="SQR_TypeC_SdhC"/>
    <property type="match status" value="1"/>
</dbReference>
<evidence type="ECO:0000256" key="7">
    <source>
        <dbReference type="ARBA" id="ARBA00023136"/>
    </source>
</evidence>
<sequence length="166" mass="17254">MSLQVLKQTATKASLAKTVATASLSTSAPTYTERQARLGRPVSPAVTIYKFPITALSSITNRATGVGLAAGFTAASALAAVGVDLPSVIYAAQDVIPGFAPISKFLVAFPITYHSFAAARHVVWDKNPELINKIDGPKSSYAIFGAATVLSLGAAAYTIKAPEKKE</sequence>
<dbReference type="SUPFAM" id="SSF81343">
    <property type="entry name" value="Fumarate reductase respiratory complex transmembrane subunits"/>
    <property type="match status" value="1"/>
</dbReference>
<evidence type="ECO:0000313" key="9">
    <source>
        <dbReference type="EMBL" id="TMW63039.1"/>
    </source>
</evidence>